<comment type="subcellular location">
    <subcellularLocation>
        <location evidence="1">Cell membrane</location>
        <topology evidence="1">Multi-pass membrane protein</topology>
    </subcellularLocation>
</comment>
<feature type="transmembrane region" description="Helical" evidence="6">
    <location>
        <begin position="271"/>
        <end position="293"/>
    </location>
</feature>
<keyword evidence="2" id="KW-1003">Cell membrane</keyword>
<sequence>MEWLHRFLSRFRFYQYFLDWTKSVILPGFRPLPLYTVASFFFKEIKQDSLINRASSLAYSFMLAIFPVIIFLFTLIPYIPIRGFQDTLLNVIATILPTNAYEAFYSTIEEIVKIHNFSLLSFGFLSATIFATNGVIKLMRAFNKSSLVAESRTWLKKRWIALVLTIFIAFTLIVAISILIIGQAVISYIQHGLHSKSSVWVYIIMFSRWIIVVLLFFATVSILYRYAPAHKRKWKFLSPGSILATFLAVFTSLGFSFYINNFSSYNKIYGSIGTLIVVMLWLYLNSLIILIGFELNASIELSKRNVKIVKPRFNTFKGAKSSEQ</sequence>
<evidence type="ECO:0000256" key="1">
    <source>
        <dbReference type="ARBA" id="ARBA00004651"/>
    </source>
</evidence>
<keyword evidence="5 6" id="KW-0472">Membrane</keyword>
<dbReference type="InterPro" id="IPR017039">
    <property type="entry name" value="Virul_fac_BrkB"/>
</dbReference>
<gene>
    <name evidence="7" type="ORF">C8P68_101414</name>
</gene>
<proteinExistence type="predicted"/>
<evidence type="ECO:0000256" key="6">
    <source>
        <dbReference type="SAM" id="Phobius"/>
    </source>
</evidence>
<protein>
    <submittedName>
        <fullName evidence="7">Membrane protein</fullName>
    </submittedName>
</protein>
<dbReference type="Pfam" id="PF03631">
    <property type="entry name" value="Virul_fac_BrkB"/>
    <property type="match status" value="1"/>
</dbReference>
<comment type="caution">
    <text evidence="7">The sequence shown here is derived from an EMBL/GenBank/DDBJ whole genome shotgun (WGS) entry which is preliminary data.</text>
</comment>
<evidence type="ECO:0000256" key="4">
    <source>
        <dbReference type="ARBA" id="ARBA00022989"/>
    </source>
</evidence>
<organism evidence="7 8">
    <name type="scientific">Mucilaginibacter yixingensis</name>
    <dbReference type="NCBI Taxonomy" id="1295612"/>
    <lineage>
        <taxon>Bacteria</taxon>
        <taxon>Pseudomonadati</taxon>
        <taxon>Bacteroidota</taxon>
        <taxon>Sphingobacteriia</taxon>
        <taxon>Sphingobacteriales</taxon>
        <taxon>Sphingobacteriaceae</taxon>
        <taxon>Mucilaginibacter</taxon>
    </lineage>
</organism>
<accession>A0A2T5JFG8</accession>
<name>A0A2T5JFG8_9SPHI</name>
<feature type="transmembrane region" description="Helical" evidence="6">
    <location>
        <begin position="54"/>
        <end position="79"/>
    </location>
</feature>
<dbReference type="AlphaFoldDB" id="A0A2T5JFG8"/>
<evidence type="ECO:0000256" key="3">
    <source>
        <dbReference type="ARBA" id="ARBA00022692"/>
    </source>
</evidence>
<evidence type="ECO:0000313" key="8">
    <source>
        <dbReference type="Proteomes" id="UP000244168"/>
    </source>
</evidence>
<evidence type="ECO:0000256" key="5">
    <source>
        <dbReference type="ARBA" id="ARBA00023136"/>
    </source>
</evidence>
<keyword evidence="4 6" id="KW-1133">Transmembrane helix</keyword>
<reference evidence="7 8" key="1">
    <citation type="submission" date="2018-04" db="EMBL/GenBank/DDBJ databases">
        <title>Genomic Encyclopedia of Archaeal and Bacterial Type Strains, Phase II (KMG-II): from individual species to whole genera.</title>
        <authorList>
            <person name="Goeker M."/>
        </authorList>
    </citation>
    <scope>NUCLEOTIDE SEQUENCE [LARGE SCALE GENOMIC DNA]</scope>
    <source>
        <strain evidence="7 8">DSM 26809</strain>
    </source>
</reference>
<dbReference type="OrthoDB" id="977385at2"/>
<dbReference type="EMBL" id="QAOQ01000001">
    <property type="protein sequence ID" value="PTR01180.1"/>
    <property type="molecule type" value="Genomic_DNA"/>
</dbReference>
<dbReference type="GO" id="GO:0005886">
    <property type="term" value="C:plasma membrane"/>
    <property type="evidence" value="ECO:0007669"/>
    <property type="project" value="UniProtKB-SubCell"/>
</dbReference>
<dbReference type="PANTHER" id="PTHR30213">
    <property type="entry name" value="INNER MEMBRANE PROTEIN YHJD"/>
    <property type="match status" value="1"/>
</dbReference>
<feature type="transmembrane region" description="Helical" evidence="6">
    <location>
        <begin position="201"/>
        <end position="224"/>
    </location>
</feature>
<keyword evidence="3 6" id="KW-0812">Transmembrane</keyword>
<dbReference type="PIRSF" id="PIRSF035875">
    <property type="entry name" value="RNase_BN"/>
    <property type="match status" value="1"/>
</dbReference>
<feature type="transmembrane region" description="Helical" evidence="6">
    <location>
        <begin position="117"/>
        <end position="138"/>
    </location>
</feature>
<dbReference type="PANTHER" id="PTHR30213:SF0">
    <property type="entry name" value="UPF0761 MEMBRANE PROTEIN YIHY"/>
    <property type="match status" value="1"/>
</dbReference>
<feature type="transmembrane region" description="Helical" evidence="6">
    <location>
        <begin position="159"/>
        <end position="189"/>
    </location>
</feature>
<feature type="transmembrane region" description="Helical" evidence="6">
    <location>
        <begin position="236"/>
        <end position="259"/>
    </location>
</feature>
<evidence type="ECO:0000313" key="7">
    <source>
        <dbReference type="EMBL" id="PTR01180.1"/>
    </source>
</evidence>
<evidence type="ECO:0000256" key="2">
    <source>
        <dbReference type="ARBA" id="ARBA00022475"/>
    </source>
</evidence>
<dbReference type="NCBIfam" id="TIGR00765">
    <property type="entry name" value="yihY_not_rbn"/>
    <property type="match status" value="1"/>
</dbReference>
<keyword evidence="8" id="KW-1185">Reference proteome</keyword>
<dbReference type="Proteomes" id="UP000244168">
    <property type="component" value="Unassembled WGS sequence"/>
</dbReference>
<dbReference type="RefSeq" id="WP_107826594.1">
    <property type="nucleotide sequence ID" value="NZ_CP160205.1"/>
</dbReference>